<dbReference type="Proteomes" id="UP000510886">
    <property type="component" value="Chromosome"/>
</dbReference>
<dbReference type="InterPro" id="IPR050624">
    <property type="entry name" value="HTH-type_Tx_Regulator"/>
</dbReference>
<dbReference type="PROSITE" id="PS50977">
    <property type="entry name" value="HTH_TETR_2"/>
    <property type="match status" value="1"/>
</dbReference>
<keyword evidence="1 2" id="KW-0238">DNA-binding</keyword>
<dbReference type="InterPro" id="IPR001647">
    <property type="entry name" value="HTH_TetR"/>
</dbReference>
<dbReference type="AlphaFoldDB" id="A0A7H9EMD7"/>
<dbReference type="PANTHER" id="PTHR43479">
    <property type="entry name" value="ACREF/ENVCD OPERON REPRESSOR-RELATED"/>
    <property type="match status" value="1"/>
</dbReference>
<evidence type="ECO:0000256" key="1">
    <source>
        <dbReference type="ARBA" id="ARBA00023125"/>
    </source>
</evidence>
<dbReference type="Pfam" id="PF14278">
    <property type="entry name" value="TetR_C_8"/>
    <property type="match status" value="1"/>
</dbReference>
<dbReference type="SUPFAM" id="SSF46689">
    <property type="entry name" value="Homeodomain-like"/>
    <property type="match status" value="1"/>
</dbReference>
<accession>A0A7H9EMD7</accession>
<gene>
    <name evidence="4" type="ORF">GTO87_07065</name>
</gene>
<evidence type="ECO:0000256" key="2">
    <source>
        <dbReference type="PROSITE-ProRule" id="PRU00335"/>
    </source>
</evidence>
<dbReference type="InterPro" id="IPR009057">
    <property type="entry name" value="Homeodomain-like_sf"/>
</dbReference>
<organism evidence="4 5">
    <name type="scientific">Ligilactobacillus saerimneri</name>
    <dbReference type="NCBI Taxonomy" id="228229"/>
    <lineage>
        <taxon>Bacteria</taxon>
        <taxon>Bacillati</taxon>
        <taxon>Bacillota</taxon>
        <taxon>Bacilli</taxon>
        <taxon>Lactobacillales</taxon>
        <taxon>Lactobacillaceae</taxon>
        <taxon>Ligilactobacillus</taxon>
    </lineage>
</organism>
<reference evidence="4 5" key="1">
    <citation type="submission" date="2020-01" db="EMBL/GenBank/DDBJ databases">
        <title>Complete and circular genome sequences of six lactobacillus isolates from horses.</title>
        <authorList>
            <person name="Hassan H.M."/>
        </authorList>
    </citation>
    <scope>NUCLEOTIDE SEQUENCE [LARGE SCALE GENOMIC DNA]</scope>
    <source>
        <strain evidence="4 5">1A</strain>
    </source>
</reference>
<dbReference type="EMBL" id="CP047418">
    <property type="protein sequence ID" value="QLL78365.1"/>
    <property type="molecule type" value="Genomic_DNA"/>
</dbReference>
<dbReference type="KEGG" id="lsw:GTO87_07065"/>
<dbReference type="PANTHER" id="PTHR43479:SF7">
    <property type="entry name" value="TETR-FAMILY TRANSCRIPTIONAL REGULATOR"/>
    <property type="match status" value="1"/>
</dbReference>
<feature type="domain" description="HTH tetR-type" evidence="3">
    <location>
        <begin position="6"/>
        <end position="66"/>
    </location>
</feature>
<feature type="DNA-binding region" description="H-T-H motif" evidence="2">
    <location>
        <begin position="29"/>
        <end position="48"/>
    </location>
</feature>
<evidence type="ECO:0000313" key="4">
    <source>
        <dbReference type="EMBL" id="QLL78365.1"/>
    </source>
</evidence>
<sequence>MTRHQEERKQAFAASLTNLLRKEAIEKITVDQICEEANVHRSTFYRYFTDKYDLLEYVFKNIFVAQVDRSNVVESIIRHIASEKKIFRNVFNNNNKADYYLFGTILRIFSSQIYDAVMAGHLHEIPWIEIMVKNSKYPKIATDMIAGGFLTVLIEWISTNYEMDEEELARFVLHIEESLKDKKININD</sequence>
<proteinExistence type="predicted"/>
<dbReference type="GO" id="GO:0003677">
    <property type="term" value="F:DNA binding"/>
    <property type="evidence" value="ECO:0007669"/>
    <property type="project" value="UniProtKB-UniRule"/>
</dbReference>
<dbReference type="Pfam" id="PF00440">
    <property type="entry name" value="TetR_N"/>
    <property type="match status" value="1"/>
</dbReference>
<protein>
    <submittedName>
        <fullName evidence="4">TetR family transcriptional regulator</fullName>
    </submittedName>
</protein>
<dbReference type="InterPro" id="IPR039532">
    <property type="entry name" value="TetR_C_Firmicutes"/>
</dbReference>
<evidence type="ECO:0000313" key="5">
    <source>
        <dbReference type="Proteomes" id="UP000510886"/>
    </source>
</evidence>
<dbReference type="RefSeq" id="WP_180848605.1">
    <property type="nucleotide sequence ID" value="NZ_CP047418.1"/>
</dbReference>
<dbReference type="Gene3D" id="1.10.357.10">
    <property type="entry name" value="Tetracycline Repressor, domain 2"/>
    <property type="match status" value="1"/>
</dbReference>
<evidence type="ECO:0000259" key="3">
    <source>
        <dbReference type="PROSITE" id="PS50977"/>
    </source>
</evidence>
<name>A0A7H9EMD7_9LACO</name>